<evidence type="ECO:0000313" key="2">
    <source>
        <dbReference type="EMBL" id="GAA0711466.1"/>
    </source>
</evidence>
<protein>
    <recommendedName>
        <fullName evidence="4">Acetoacetyl-CoA synthase</fullName>
    </recommendedName>
</protein>
<sequence length="76" mass="8885">MPSPAKKPTNLSIRSDLLEEARALDINLSAEMEKHLIEVIRQRRAEQWLKDNRAAIEAYNRHIERDGLWSDGLRTF</sequence>
<evidence type="ECO:0000256" key="1">
    <source>
        <dbReference type="ARBA" id="ARBA00022649"/>
    </source>
</evidence>
<dbReference type="InterPro" id="IPR009956">
    <property type="entry name" value="Post-segregation_anti-tox_CcdA"/>
</dbReference>
<comment type="caution">
    <text evidence="2">The sequence shown here is derived from an EMBL/GenBank/DDBJ whole genome shotgun (WGS) entry which is preliminary data.</text>
</comment>
<dbReference type="Pfam" id="PF07362">
    <property type="entry name" value="CcdA"/>
    <property type="match status" value="1"/>
</dbReference>
<proteinExistence type="predicted"/>
<accession>A0ABP3TNZ8</accession>
<evidence type="ECO:0008006" key="4">
    <source>
        <dbReference type="Google" id="ProtNLM"/>
    </source>
</evidence>
<reference evidence="3" key="1">
    <citation type="journal article" date="2019" name="Int. J. Syst. Evol. Microbiol.">
        <title>The Global Catalogue of Microorganisms (GCM) 10K type strain sequencing project: providing services to taxonomists for standard genome sequencing and annotation.</title>
        <authorList>
            <consortium name="The Broad Institute Genomics Platform"/>
            <consortium name="The Broad Institute Genome Sequencing Center for Infectious Disease"/>
            <person name="Wu L."/>
            <person name="Ma J."/>
        </authorList>
    </citation>
    <scope>NUCLEOTIDE SEQUENCE [LARGE SCALE GENOMIC DNA]</scope>
    <source>
        <strain evidence="3">JCM 15421</strain>
    </source>
</reference>
<dbReference type="EMBL" id="BAAAEU010000006">
    <property type="protein sequence ID" value="GAA0711466.1"/>
    <property type="molecule type" value="Genomic_DNA"/>
</dbReference>
<gene>
    <name evidence="2" type="ORF">GCM10009105_13390</name>
</gene>
<organism evidence="2 3">
    <name type="scientific">Dokdonella soli</name>
    <dbReference type="NCBI Taxonomy" id="529810"/>
    <lineage>
        <taxon>Bacteria</taxon>
        <taxon>Pseudomonadati</taxon>
        <taxon>Pseudomonadota</taxon>
        <taxon>Gammaproteobacteria</taxon>
        <taxon>Lysobacterales</taxon>
        <taxon>Rhodanobacteraceae</taxon>
        <taxon>Dokdonella</taxon>
    </lineage>
</organism>
<dbReference type="RefSeq" id="WP_343788469.1">
    <property type="nucleotide sequence ID" value="NZ_BAAAEU010000006.1"/>
</dbReference>
<evidence type="ECO:0000313" key="3">
    <source>
        <dbReference type="Proteomes" id="UP001501523"/>
    </source>
</evidence>
<keyword evidence="1" id="KW-1277">Toxin-antitoxin system</keyword>
<name>A0ABP3TNZ8_9GAMM</name>
<dbReference type="Proteomes" id="UP001501523">
    <property type="component" value="Unassembled WGS sequence"/>
</dbReference>
<keyword evidence="3" id="KW-1185">Reference proteome</keyword>